<protein>
    <submittedName>
        <fullName evidence="1">Uncharacterized protein</fullName>
    </submittedName>
</protein>
<keyword evidence="2" id="KW-1185">Reference proteome</keyword>
<evidence type="ECO:0000313" key="1">
    <source>
        <dbReference type="EMBL" id="KAK2659361.1"/>
    </source>
</evidence>
<proteinExistence type="predicted"/>
<reference evidence="1" key="1">
    <citation type="journal article" date="2023" name="Plant J.">
        <title>Genome sequences and population genomics provide insights into the demographic history, inbreeding, and mutation load of two 'living fossil' tree species of Dipteronia.</title>
        <authorList>
            <person name="Feng Y."/>
            <person name="Comes H.P."/>
            <person name="Chen J."/>
            <person name="Zhu S."/>
            <person name="Lu R."/>
            <person name="Zhang X."/>
            <person name="Li P."/>
            <person name="Qiu J."/>
            <person name="Olsen K.M."/>
            <person name="Qiu Y."/>
        </authorList>
    </citation>
    <scope>NUCLEOTIDE SEQUENCE</scope>
    <source>
        <strain evidence="1">KIB01</strain>
    </source>
</reference>
<dbReference type="AlphaFoldDB" id="A0AAD9XHK9"/>
<name>A0AAD9XHK9_9ROSI</name>
<dbReference type="Proteomes" id="UP001280121">
    <property type="component" value="Unassembled WGS sequence"/>
</dbReference>
<evidence type="ECO:0000313" key="2">
    <source>
        <dbReference type="Proteomes" id="UP001280121"/>
    </source>
</evidence>
<accession>A0AAD9XHK9</accession>
<comment type="caution">
    <text evidence="1">The sequence shown here is derived from an EMBL/GenBank/DDBJ whole genome shotgun (WGS) entry which is preliminary data.</text>
</comment>
<organism evidence="1 2">
    <name type="scientific">Dipteronia dyeriana</name>
    <dbReference type="NCBI Taxonomy" id="168575"/>
    <lineage>
        <taxon>Eukaryota</taxon>
        <taxon>Viridiplantae</taxon>
        <taxon>Streptophyta</taxon>
        <taxon>Embryophyta</taxon>
        <taxon>Tracheophyta</taxon>
        <taxon>Spermatophyta</taxon>
        <taxon>Magnoliopsida</taxon>
        <taxon>eudicotyledons</taxon>
        <taxon>Gunneridae</taxon>
        <taxon>Pentapetalae</taxon>
        <taxon>rosids</taxon>
        <taxon>malvids</taxon>
        <taxon>Sapindales</taxon>
        <taxon>Sapindaceae</taxon>
        <taxon>Hippocastanoideae</taxon>
        <taxon>Acereae</taxon>
        <taxon>Dipteronia</taxon>
    </lineage>
</organism>
<gene>
    <name evidence="1" type="ORF">Ddye_005894</name>
</gene>
<dbReference type="EMBL" id="JANJYI010000002">
    <property type="protein sequence ID" value="KAK2659361.1"/>
    <property type="molecule type" value="Genomic_DNA"/>
</dbReference>
<sequence>MIGLAPEKVLPSSEELSLCFGSVDFVCRKLLPKAKDEYQKNLKYPQIQTLDSGWSLDLDRRRTRFATGDDEGSGGHRLRRRGPRIRPLCRTETVIVRWSRHRKSQIRQWR</sequence>